<dbReference type="Pfam" id="PF07729">
    <property type="entry name" value="FCD"/>
    <property type="match status" value="1"/>
</dbReference>
<dbReference type="SMART" id="SM00895">
    <property type="entry name" value="FCD"/>
    <property type="match status" value="1"/>
</dbReference>
<keyword evidence="2" id="KW-0238">DNA-binding</keyword>
<evidence type="ECO:0000256" key="2">
    <source>
        <dbReference type="ARBA" id="ARBA00023125"/>
    </source>
</evidence>
<evidence type="ECO:0000313" key="5">
    <source>
        <dbReference type="EMBL" id="MBC2835749.1"/>
    </source>
</evidence>
<dbReference type="Gene3D" id="1.10.10.10">
    <property type="entry name" value="Winged helix-like DNA-binding domain superfamily/Winged helix DNA-binding domain"/>
    <property type="match status" value="1"/>
</dbReference>
<dbReference type="InterPro" id="IPR000524">
    <property type="entry name" value="Tscrpt_reg_HTH_GntR"/>
</dbReference>
<dbReference type="PANTHER" id="PTHR43537:SF5">
    <property type="entry name" value="UXU OPERON TRANSCRIPTIONAL REGULATOR"/>
    <property type="match status" value="1"/>
</dbReference>
<keyword evidence="6" id="KW-1185">Reference proteome</keyword>
<dbReference type="InterPro" id="IPR008920">
    <property type="entry name" value="TF_FadR/GntR_C"/>
</dbReference>
<dbReference type="InterPro" id="IPR036388">
    <property type="entry name" value="WH-like_DNA-bd_sf"/>
</dbReference>
<keyword evidence="1" id="KW-0805">Transcription regulation</keyword>
<accession>A0A842I7Y5</accession>
<organism evidence="5 6">
    <name type="scientific">Paragemmobacter straminiformis</name>
    <dbReference type="NCBI Taxonomy" id="2045119"/>
    <lineage>
        <taxon>Bacteria</taxon>
        <taxon>Pseudomonadati</taxon>
        <taxon>Pseudomonadota</taxon>
        <taxon>Alphaproteobacteria</taxon>
        <taxon>Rhodobacterales</taxon>
        <taxon>Paracoccaceae</taxon>
        <taxon>Paragemmobacter</taxon>
    </lineage>
</organism>
<reference evidence="5 6" key="1">
    <citation type="journal article" date="2017" name="Int. J. Syst. Evol. Microbiol.">
        <title>Gemmobacter straminiformis sp. nov., isolated from an artificial fountain.</title>
        <authorList>
            <person name="Kang J.Y."/>
            <person name="Kim M.J."/>
            <person name="Chun J."/>
            <person name="Son K.P."/>
            <person name="Jahng K.Y."/>
        </authorList>
    </citation>
    <scope>NUCLEOTIDE SEQUENCE [LARGE SCALE GENOMIC DNA]</scope>
    <source>
        <strain evidence="5 6">CAM-8</strain>
    </source>
</reference>
<dbReference type="Proteomes" id="UP000555411">
    <property type="component" value="Unassembled WGS sequence"/>
</dbReference>
<evidence type="ECO:0000256" key="3">
    <source>
        <dbReference type="ARBA" id="ARBA00023163"/>
    </source>
</evidence>
<dbReference type="AlphaFoldDB" id="A0A842I7Y5"/>
<dbReference type="InterPro" id="IPR036390">
    <property type="entry name" value="WH_DNA-bd_sf"/>
</dbReference>
<keyword evidence="3" id="KW-0804">Transcription</keyword>
<evidence type="ECO:0000259" key="4">
    <source>
        <dbReference type="PROSITE" id="PS50949"/>
    </source>
</evidence>
<dbReference type="SUPFAM" id="SSF46785">
    <property type="entry name" value="Winged helix' DNA-binding domain"/>
    <property type="match status" value="1"/>
</dbReference>
<name>A0A842I7Y5_9RHOB</name>
<dbReference type="InterPro" id="IPR011711">
    <property type="entry name" value="GntR_C"/>
</dbReference>
<dbReference type="GO" id="GO:0003677">
    <property type="term" value="F:DNA binding"/>
    <property type="evidence" value="ECO:0007669"/>
    <property type="project" value="UniProtKB-KW"/>
</dbReference>
<sequence length="212" mass="23620">MSRQSHRDRIYDLLLTRIQNGEVGWQDRLVDVNLGMELGVSRMPVRDALLQLAAEGYLVATTRGFTLPSLTPAEVLEVFELRRLLEPRAAAMAAQAMTPERLDALAQAVEQAQGTLGSGDIPLFFRASERFRSGWLSMVPNRALLDTIRRYMAQVQTVRLTTMRDPVSHAVVIAGQRELLAAFAARDVVGASDRMLRFVVEGEQAFRRLAAI</sequence>
<evidence type="ECO:0000256" key="1">
    <source>
        <dbReference type="ARBA" id="ARBA00023015"/>
    </source>
</evidence>
<comment type="caution">
    <text evidence="5">The sequence shown here is derived from an EMBL/GenBank/DDBJ whole genome shotgun (WGS) entry which is preliminary data.</text>
</comment>
<dbReference type="GO" id="GO:0003700">
    <property type="term" value="F:DNA-binding transcription factor activity"/>
    <property type="evidence" value="ECO:0007669"/>
    <property type="project" value="InterPro"/>
</dbReference>
<protein>
    <submittedName>
        <fullName evidence="5">GntR family transcriptional regulator</fullName>
    </submittedName>
</protein>
<dbReference type="RefSeq" id="WP_185797328.1">
    <property type="nucleotide sequence ID" value="NZ_JACLQD010000002.1"/>
</dbReference>
<dbReference type="PROSITE" id="PS50949">
    <property type="entry name" value="HTH_GNTR"/>
    <property type="match status" value="1"/>
</dbReference>
<feature type="domain" description="HTH gntR-type" evidence="4">
    <location>
        <begin position="4"/>
        <end position="70"/>
    </location>
</feature>
<dbReference type="Gene3D" id="1.20.120.530">
    <property type="entry name" value="GntR ligand-binding domain-like"/>
    <property type="match status" value="1"/>
</dbReference>
<evidence type="ECO:0000313" key="6">
    <source>
        <dbReference type="Proteomes" id="UP000555411"/>
    </source>
</evidence>
<proteinExistence type="predicted"/>
<dbReference type="Pfam" id="PF00392">
    <property type="entry name" value="GntR"/>
    <property type="match status" value="1"/>
</dbReference>
<gene>
    <name evidence="5" type="ORF">H7F16_09560</name>
</gene>
<dbReference type="SUPFAM" id="SSF48008">
    <property type="entry name" value="GntR ligand-binding domain-like"/>
    <property type="match status" value="1"/>
</dbReference>
<dbReference type="SMART" id="SM00345">
    <property type="entry name" value="HTH_GNTR"/>
    <property type="match status" value="1"/>
</dbReference>
<dbReference type="EMBL" id="JACLQD010000002">
    <property type="protein sequence ID" value="MBC2835749.1"/>
    <property type="molecule type" value="Genomic_DNA"/>
</dbReference>
<dbReference type="PANTHER" id="PTHR43537">
    <property type="entry name" value="TRANSCRIPTIONAL REGULATOR, GNTR FAMILY"/>
    <property type="match status" value="1"/>
</dbReference>